<dbReference type="WBParaSite" id="MCU_010963-RA">
    <property type="protein sequence ID" value="MCU_010963-RA"/>
    <property type="gene ID" value="MCU_010963"/>
</dbReference>
<dbReference type="PANTHER" id="PTHR11214:SF3">
    <property type="entry name" value="BETA-1,3-GALACTOSYLTRANSFERASE 6"/>
    <property type="match status" value="1"/>
</dbReference>
<keyword evidence="3 10" id="KW-0328">Glycosyltransferase</keyword>
<evidence type="ECO:0000256" key="4">
    <source>
        <dbReference type="ARBA" id="ARBA00022679"/>
    </source>
</evidence>
<evidence type="ECO:0000256" key="5">
    <source>
        <dbReference type="ARBA" id="ARBA00022692"/>
    </source>
</evidence>
<accession>A0A5K3FS91</accession>
<dbReference type="GO" id="GO:0006493">
    <property type="term" value="P:protein O-linked glycosylation"/>
    <property type="evidence" value="ECO:0007669"/>
    <property type="project" value="TreeGrafter"/>
</dbReference>
<dbReference type="GO" id="GO:0000139">
    <property type="term" value="C:Golgi membrane"/>
    <property type="evidence" value="ECO:0007669"/>
    <property type="project" value="UniProtKB-SubCell"/>
</dbReference>
<dbReference type="Gene3D" id="3.90.550.50">
    <property type="match status" value="1"/>
</dbReference>
<keyword evidence="6 10" id="KW-0735">Signal-anchor</keyword>
<evidence type="ECO:0000256" key="7">
    <source>
        <dbReference type="ARBA" id="ARBA00022989"/>
    </source>
</evidence>
<keyword evidence="4" id="KW-0808">Transferase</keyword>
<dbReference type="AlphaFoldDB" id="A0A5K3FS91"/>
<keyword evidence="7 10" id="KW-1133">Transmembrane helix</keyword>
<evidence type="ECO:0000256" key="1">
    <source>
        <dbReference type="ARBA" id="ARBA00004323"/>
    </source>
</evidence>
<evidence type="ECO:0000256" key="8">
    <source>
        <dbReference type="ARBA" id="ARBA00023034"/>
    </source>
</evidence>
<keyword evidence="8 10" id="KW-0333">Golgi apparatus</keyword>
<name>A0A5K3FS91_MESCO</name>
<evidence type="ECO:0000256" key="9">
    <source>
        <dbReference type="ARBA" id="ARBA00023136"/>
    </source>
</evidence>
<proteinExistence type="inferred from homology"/>
<evidence type="ECO:0000256" key="6">
    <source>
        <dbReference type="ARBA" id="ARBA00022968"/>
    </source>
</evidence>
<evidence type="ECO:0000313" key="11">
    <source>
        <dbReference type="WBParaSite" id="MCU_010963-RA"/>
    </source>
</evidence>
<dbReference type="PANTHER" id="PTHR11214">
    <property type="entry name" value="BETA-1,3-N-ACETYLGLUCOSAMINYLTRANSFERASE"/>
    <property type="match status" value="1"/>
</dbReference>
<dbReference type="InterPro" id="IPR002659">
    <property type="entry name" value="Glyco_trans_31"/>
</dbReference>
<sequence>MISTRRIKPYLTICTAFGVFILFMIWHKSAQNAVTYRSSCASCGHHAVHYRIPDFDGANSSCRCARGPQVYRWPPVRVPEDLTCSDSSYDLTLCVRVKSSDEPVETRLHQRLKVLDKDHEHGDEESALLRWFELEGHTLNGGEGEYDMYPLAINLTDTLAAITNGKPAPYAPITNPNIKLIRTSRTACAPHDQASKDVYDLVVIFRSASYHFEERSRIREATRNLPDRIRVVFALGQPRADVAGNLFYMNGGFDIRLAEKAGAKAVEWAQRATEARERASAEADEFGDMIIGDYVDTYVNLTYKLIASHRWASAFCQDKSDVFLFIDDDYEFNAKNVLNYLNSLTKFERRQLLSGSLMTWRRVVRPFKDASRNKWAVTRYEVPWSRFPPFAWGTATFVGADVLRELVVAEAYTRFLWVDDAFMGFVAAKLPHLHFQSMKGFYLESTNNQKALITHIPFRFSFGWALDNVKQLLNNLHLYVSFVSTTASLTWTTKVVFRRPNEAI</sequence>
<comment type="subcellular location">
    <subcellularLocation>
        <location evidence="1 10">Golgi apparatus membrane</location>
        <topology evidence="1 10">Single-pass type II membrane protein</topology>
    </subcellularLocation>
</comment>
<keyword evidence="9 10" id="KW-0472">Membrane</keyword>
<evidence type="ECO:0000256" key="10">
    <source>
        <dbReference type="RuleBase" id="RU363063"/>
    </source>
</evidence>
<evidence type="ECO:0000256" key="3">
    <source>
        <dbReference type="ARBA" id="ARBA00022676"/>
    </source>
</evidence>
<feature type="transmembrane region" description="Helical" evidence="10">
    <location>
        <begin position="7"/>
        <end position="26"/>
    </location>
</feature>
<evidence type="ECO:0000256" key="2">
    <source>
        <dbReference type="ARBA" id="ARBA00008661"/>
    </source>
</evidence>
<keyword evidence="5 10" id="KW-0812">Transmembrane</keyword>
<comment type="similarity">
    <text evidence="2 10">Belongs to the glycosyltransferase 31 family.</text>
</comment>
<dbReference type="GO" id="GO:0016758">
    <property type="term" value="F:hexosyltransferase activity"/>
    <property type="evidence" value="ECO:0007669"/>
    <property type="project" value="InterPro"/>
</dbReference>
<organism evidence="11">
    <name type="scientific">Mesocestoides corti</name>
    <name type="common">Flatworm</name>
    <dbReference type="NCBI Taxonomy" id="53468"/>
    <lineage>
        <taxon>Eukaryota</taxon>
        <taxon>Metazoa</taxon>
        <taxon>Spiralia</taxon>
        <taxon>Lophotrochozoa</taxon>
        <taxon>Platyhelminthes</taxon>
        <taxon>Cestoda</taxon>
        <taxon>Eucestoda</taxon>
        <taxon>Cyclophyllidea</taxon>
        <taxon>Mesocestoididae</taxon>
        <taxon>Mesocestoides</taxon>
    </lineage>
</organism>
<reference evidence="11" key="1">
    <citation type="submission" date="2019-11" db="UniProtKB">
        <authorList>
            <consortium name="WormBaseParasite"/>
        </authorList>
    </citation>
    <scope>IDENTIFICATION</scope>
</reference>
<dbReference type="Pfam" id="PF01762">
    <property type="entry name" value="Galactosyl_T"/>
    <property type="match status" value="1"/>
</dbReference>
<protein>
    <recommendedName>
        <fullName evidence="10">Hexosyltransferase</fullName>
        <ecNumber evidence="10">2.4.1.-</ecNumber>
    </recommendedName>
</protein>
<dbReference type="EC" id="2.4.1.-" evidence="10"/>